<evidence type="ECO:0000256" key="7">
    <source>
        <dbReference type="SAM" id="Phobius"/>
    </source>
</evidence>
<feature type="domain" description="Fatty acid hydroxylase" evidence="8">
    <location>
        <begin position="81"/>
        <end position="214"/>
    </location>
</feature>
<comment type="subcellular location">
    <subcellularLocation>
        <location evidence="1">Endomembrane system</location>
        <topology evidence="1">Multi-pass membrane protein</topology>
    </subcellularLocation>
</comment>
<reference evidence="9 10" key="1">
    <citation type="submission" date="2018-09" db="EMBL/GenBank/DDBJ databases">
        <title>Genome sequencing of strain 6GH32-13.</title>
        <authorList>
            <person name="Weon H.-Y."/>
            <person name="Heo J."/>
            <person name="Kwon S.-W."/>
        </authorList>
    </citation>
    <scope>NUCLEOTIDE SEQUENCE [LARGE SCALE GENOMIC DNA]</scope>
    <source>
        <strain evidence="9 10">5GH32-13</strain>
    </source>
</reference>
<evidence type="ECO:0000259" key="8">
    <source>
        <dbReference type="Pfam" id="PF04116"/>
    </source>
</evidence>
<dbReference type="GO" id="GO:0006643">
    <property type="term" value="P:membrane lipid metabolic process"/>
    <property type="evidence" value="ECO:0007669"/>
    <property type="project" value="TreeGrafter"/>
</dbReference>
<dbReference type="GO" id="GO:0050479">
    <property type="term" value="F:glyceryl-ether monooxygenase activity"/>
    <property type="evidence" value="ECO:0007669"/>
    <property type="project" value="TreeGrafter"/>
</dbReference>
<dbReference type="PANTHER" id="PTHR21624:SF1">
    <property type="entry name" value="ALKYLGLYCEROL MONOOXYGENASE"/>
    <property type="match status" value="1"/>
</dbReference>
<dbReference type="GO" id="GO:0012505">
    <property type="term" value="C:endomembrane system"/>
    <property type="evidence" value="ECO:0007669"/>
    <property type="project" value="UniProtKB-SubCell"/>
</dbReference>
<keyword evidence="5" id="KW-0443">Lipid metabolism</keyword>
<evidence type="ECO:0000313" key="10">
    <source>
        <dbReference type="Proteomes" id="UP000263900"/>
    </source>
</evidence>
<sequence>MAGISYKAWAAGLLLLLIIAEMIWSWRHDKKVYQVKETLTNLGIMAGFQLSKFLFAGMQLSILGWVYRYRVFDFEPGILLFLVTFVVTDLIYYWFHRASHVWKPLWAFHLVHHSSLWMNLTTSYRLNWFTAIVTPFFYVPVALLGFPPLMIALSVGLNLLYQFFMHTEAVGKLGPLEGIIDTPSAHRVHHGANPLYIDKNFGGVFMIWDRLFGTYQPETEKVRYGITTGFVSHNPFVLIFHGFIDLFKGKMKYKG</sequence>
<evidence type="ECO:0000256" key="4">
    <source>
        <dbReference type="ARBA" id="ARBA00023002"/>
    </source>
</evidence>
<protein>
    <submittedName>
        <fullName evidence="9">Sterol desaturase family protein</fullName>
    </submittedName>
</protein>
<dbReference type="GO" id="GO:0005506">
    <property type="term" value="F:iron ion binding"/>
    <property type="evidence" value="ECO:0007669"/>
    <property type="project" value="InterPro"/>
</dbReference>
<gene>
    <name evidence="9" type="ORF">D3H65_00990</name>
</gene>
<keyword evidence="10" id="KW-1185">Reference proteome</keyword>
<dbReference type="PANTHER" id="PTHR21624">
    <property type="entry name" value="STEROL DESATURASE-RELATED PROTEIN"/>
    <property type="match status" value="1"/>
</dbReference>
<dbReference type="RefSeq" id="WP_119048471.1">
    <property type="nucleotide sequence ID" value="NZ_CP032157.1"/>
</dbReference>
<dbReference type="InterPro" id="IPR051689">
    <property type="entry name" value="Sterol_desaturase/TMEM195"/>
</dbReference>
<dbReference type="Proteomes" id="UP000263900">
    <property type="component" value="Chromosome"/>
</dbReference>
<dbReference type="GO" id="GO:0008610">
    <property type="term" value="P:lipid biosynthetic process"/>
    <property type="evidence" value="ECO:0007669"/>
    <property type="project" value="InterPro"/>
</dbReference>
<feature type="transmembrane region" description="Helical" evidence="7">
    <location>
        <begin position="38"/>
        <end position="66"/>
    </location>
</feature>
<evidence type="ECO:0000256" key="3">
    <source>
        <dbReference type="ARBA" id="ARBA00022989"/>
    </source>
</evidence>
<evidence type="ECO:0000256" key="2">
    <source>
        <dbReference type="ARBA" id="ARBA00022692"/>
    </source>
</evidence>
<keyword evidence="3 7" id="KW-1133">Transmembrane helix</keyword>
<dbReference type="KEGG" id="pseg:D3H65_00990"/>
<dbReference type="AlphaFoldDB" id="A0A3B7MH38"/>
<feature type="transmembrane region" description="Helical" evidence="7">
    <location>
        <begin position="6"/>
        <end position="26"/>
    </location>
</feature>
<proteinExistence type="predicted"/>
<dbReference type="OrthoDB" id="9770329at2"/>
<feature type="transmembrane region" description="Helical" evidence="7">
    <location>
        <begin position="144"/>
        <end position="164"/>
    </location>
</feature>
<name>A0A3B7MH38_9BACT</name>
<evidence type="ECO:0000256" key="6">
    <source>
        <dbReference type="ARBA" id="ARBA00023136"/>
    </source>
</evidence>
<keyword evidence="4" id="KW-0560">Oxidoreductase</keyword>
<evidence type="ECO:0000313" key="9">
    <source>
        <dbReference type="EMBL" id="AXY72633.1"/>
    </source>
</evidence>
<organism evidence="9 10">
    <name type="scientific">Paraflavitalea soli</name>
    <dbReference type="NCBI Taxonomy" id="2315862"/>
    <lineage>
        <taxon>Bacteria</taxon>
        <taxon>Pseudomonadati</taxon>
        <taxon>Bacteroidota</taxon>
        <taxon>Chitinophagia</taxon>
        <taxon>Chitinophagales</taxon>
        <taxon>Chitinophagaceae</taxon>
        <taxon>Paraflavitalea</taxon>
    </lineage>
</organism>
<dbReference type="EMBL" id="CP032157">
    <property type="protein sequence ID" value="AXY72633.1"/>
    <property type="molecule type" value="Genomic_DNA"/>
</dbReference>
<dbReference type="InterPro" id="IPR006694">
    <property type="entry name" value="Fatty_acid_hydroxylase"/>
</dbReference>
<keyword evidence="6 7" id="KW-0472">Membrane</keyword>
<evidence type="ECO:0000256" key="1">
    <source>
        <dbReference type="ARBA" id="ARBA00004127"/>
    </source>
</evidence>
<feature type="transmembrane region" description="Helical" evidence="7">
    <location>
        <begin position="78"/>
        <end position="95"/>
    </location>
</feature>
<dbReference type="GO" id="GO:0016020">
    <property type="term" value="C:membrane"/>
    <property type="evidence" value="ECO:0007669"/>
    <property type="project" value="GOC"/>
</dbReference>
<dbReference type="Pfam" id="PF04116">
    <property type="entry name" value="FA_hydroxylase"/>
    <property type="match status" value="1"/>
</dbReference>
<keyword evidence="2 7" id="KW-0812">Transmembrane</keyword>
<accession>A0A3B7MH38</accession>
<evidence type="ECO:0000256" key="5">
    <source>
        <dbReference type="ARBA" id="ARBA00023098"/>
    </source>
</evidence>